<proteinExistence type="inferred from homology"/>
<reference evidence="3" key="1">
    <citation type="submission" date="2021-06" db="EMBL/GenBank/DDBJ databases">
        <authorList>
            <person name="Huq M.A."/>
        </authorList>
    </citation>
    <scope>NUCLEOTIDE SEQUENCE</scope>
    <source>
        <strain evidence="3">MAH-26</strain>
    </source>
</reference>
<dbReference type="GO" id="GO:0016020">
    <property type="term" value="C:membrane"/>
    <property type="evidence" value="ECO:0007669"/>
    <property type="project" value="TreeGrafter"/>
</dbReference>
<evidence type="ECO:0000313" key="3">
    <source>
        <dbReference type="EMBL" id="MBV4356420.1"/>
    </source>
</evidence>
<dbReference type="InterPro" id="IPR020904">
    <property type="entry name" value="Sc_DH/Rdtase_CS"/>
</dbReference>
<evidence type="ECO:0000256" key="1">
    <source>
        <dbReference type="ARBA" id="ARBA00006484"/>
    </source>
</evidence>
<keyword evidence="4" id="KW-1185">Reference proteome</keyword>
<dbReference type="PANTHER" id="PTHR44196">
    <property type="entry name" value="DEHYDROGENASE/REDUCTASE SDR FAMILY MEMBER 7B"/>
    <property type="match status" value="1"/>
</dbReference>
<gene>
    <name evidence="3" type="ORF">KTO63_04610</name>
</gene>
<keyword evidence="2" id="KW-0560">Oxidoreductase</keyword>
<dbReference type="CDD" id="cd05233">
    <property type="entry name" value="SDR_c"/>
    <property type="match status" value="1"/>
</dbReference>
<evidence type="ECO:0000256" key="2">
    <source>
        <dbReference type="ARBA" id="ARBA00023002"/>
    </source>
</evidence>
<protein>
    <submittedName>
        <fullName evidence="3">SDR family oxidoreductase</fullName>
    </submittedName>
</protein>
<dbReference type="InterPro" id="IPR002347">
    <property type="entry name" value="SDR_fam"/>
</dbReference>
<comment type="similarity">
    <text evidence="1">Belongs to the short-chain dehydrogenases/reductases (SDR) family.</text>
</comment>
<dbReference type="PROSITE" id="PS00061">
    <property type="entry name" value="ADH_SHORT"/>
    <property type="match status" value="1"/>
</dbReference>
<dbReference type="AlphaFoldDB" id="A0A9E2S9I1"/>
<dbReference type="PANTHER" id="PTHR44196:SF1">
    <property type="entry name" value="DEHYDROGENASE_REDUCTASE SDR FAMILY MEMBER 7B"/>
    <property type="match status" value="1"/>
</dbReference>
<name>A0A9E2S9I1_9BACT</name>
<dbReference type="Proteomes" id="UP000812270">
    <property type="component" value="Unassembled WGS sequence"/>
</dbReference>
<evidence type="ECO:0000313" key="4">
    <source>
        <dbReference type="Proteomes" id="UP000812270"/>
    </source>
</evidence>
<sequence length="233" mass="25376">MNIIITGASKGFGKSLARKFASNGHNVYICSRSAAQLYKTLEELVTEFSDVTIKAMPCDISDKESVREFADWIAAQKIDVDVLINNAGYFIPGSVHNEPEGVLEEMLSVNLLGAYNLTRKLLPAMMARKSGHIFNMCSIASLQAYANGGAYSISKFAMLGFSKNLREEMKPHNIKVTAVMPGAAYTDSWSGSGVDPKRIMESEDIANMIFAASQLSPTAVVEDIILRPQLGDL</sequence>
<organism evidence="3 4">
    <name type="scientific">Pinibacter aurantiacus</name>
    <dbReference type="NCBI Taxonomy" id="2851599"/>
    <lineage>
        <taxon>Bacteria</taxon>
        <taxon>Pseudomonadati</taxon>
        <taxon>Bacteroidota</taxon>
        <taxon>Chitinophagia</taxon>
        <taxon>Chitinophagales</taxon>
        <taxon>Chitinophagaceae</taxon>
        <taxon>Pinibacter</taxon>
    </lineage>
</organism>
<dbReference type="EMBL" id="JAHSPG010000002">
    <property type="protein sequence ID" value="MBV4356420.1"/>
    <property type="molecule type" value="Genomic_DNA"/>
</dbReference>
<dbReference type="RefSeq" id="WP_217790013.1">
    <property type="nucleotide sequence ID" value="NZ_JAHSPG010000002.1"/>
</dbReference>
<accession>A0A9E2S9I1</accession>
<dbReference type="GO" id="GO:0016491">
    <property type="term" value="F:oxidoreductase activity"/>
    <property type="evidence" value="ECO:0007669"/>
    <property type="project" value="UniProtKB-KW"/>
</dbReference>
<comment type="caution">
    <text evidence="3">The sequence shown here is derived from an EMBL/GenBank/DDBJ whole genome shotgun (WGS) entry which is preliminary data.</text>
</comment>
<dbReference type="Pfam" id="PF00106">
    <property type="entry name" value="adh_short"/>
    <property type="match status" value="1"/>
</dbReference>